<protein>
    <recommendedName>
        <fullName evidence="2">DUF3631 domain-containing protein</fullName>
    </recommendedName>
</protein>
<proteinExistence type="predicted"/>
<feature type="non-terminal residue" evidence="1">
    <location>
        <position position="261"/>
    </location>
</feature>
<name>X1MWF5_9ZZZZ</name>
<feature type="non-terminal residue" evidence="1">
    <location>
        <position position="1"/>
    </location>
</feature>
<accession>X1MWF5</accession>
<comment type="caution">
    <text evidence="1">The sequence shown here is derived from an EMBL/GenBank/DDBJ whole genome shotgun (WGS) entry which is preliminary data.</text>
</comment>
<dbReference type="EMBL" id="BARV01027328">
    <property type="protein sequence ID" value="GAI36027.1"/>
    <property type="molecule type" value="Genomic_DNA"/>
</dbReference>
<reference evidence="1" key="1">
    <citation type="journal article" date="2014" name="Front. Microbiol.">
        <title>High frequency of phylogenetically diverse reductive dehalogenase-homologous genes in deep subseafloor sedimentary metagenomes.</title>
        <authorList>
            <person name="Kawai M."/>
            <person name="Futagami T."/>
            <person name="Toyoda A."/>
            <person name="Takaki Y."/>
            <person name="Nishi S."/>
            <person name="Hori S."/>
            <person name="Arai W."/>
            <person name="Tsubouchi T."/>
            <person name="Morono Y."/>
            <person name="Uchiyama I."/>
            <person name="Ito T."/>
            <person name="Fujiyama A."/>
            <person name="Inagaki F."/>
            <person name="Takami H."/>
        </authorList>
    </citation>
    <scope>NUCLEOTIDE SEQUENCE</scope>
    <source>
        <strain evidence="1">Expedition CK06-06</strain>
    </source>
</reference>
<gene>
    <name evidence="1" type="ORF">S06H3_43990</name>
</gene>
<evidence type="ECO:0000313" key="1">
    <source>
        <dbReference type="EMBL" id="GAI36027.1"/>
    </source>
</evidence>
<sequence>QDLPICYIKPDILEESRELDYSHLLKDVIRFIKSYLELPEESGYLILALWVFHTYLIEKFNVTPIIYSYGLMETGKTRTCEVMRELAYKCETMTSPTEATLFRSAEYFKNTLVIDEVRLWGKDGNEEVARLIKSRYKRGLKVSRINMGKDKKGEDQVEYFDVFSPLMISTTESIPDIIESRCIRFTMQKNVNPNVERDIDKDLAGDLRNKLTIFRANYMDKELKEVEDISRRRLNEILKPLYQIIMEIDPDRKDDFKLIVK</sequence>
<organism evidence="1">
    <name type="scientific">marine sediment metagenome</name>
    <dbReference type="NCBI Taxonomy" id="412755"/>
    <lineage>
        <taxon>unclassified sequences</taxon>
        <taxon>metagenomes</taxon>
        <taxon>ecological metagenomes</taxon>
    </lineage>
</organism>
<dbReference type="AlphaFoldDB" id="X1MWF5"/>
<evidence type="ECO:0008006" key="2">
    <source>
        <dbReference type="Google" id="ProtNLM"/>
    </source>
</evidence>